<dbReference type="STRING" id="50990.A0A4Y7PGY1"/>
<dbReference type="InterPro" id="IPR016039">
    <property type="entry name" value="Thiolase-like"/>
</dbReference>
<organism evidence="1 2">
    <name type="scientific">Rickenella mellea</name>
    <dbReference type="NCBI Taxonomy" id="50990"/>
    <lineage>
        <taxon>Eukaryota</taxon>
        <taxon>Fungi</taxon>
        <taxon>Dikarya</taxon>
        <taxon>Basidiomycota</taxon>
        <taxon>Agaricomycotina</taxon>
        <taxon>Agaricomycetes</taxon>
        <taxon>Hymenochaetales</taxon>
        <taxon>Rickenellaceae</taxon>
        <taxon>Rickenella</taxon>
    </lineage>
</organism>
<evidence type="ECO:0000313" key="1">
    <source>
        <dbReference type="EMBL" id="TDL14724.1"/>
    </source>
</evidence>
<protein>
    <submittedName>
        <fullName evidence="1">Uncharacterized protein</fullName>
    </submittedName>
</protein>
<dbReference type="EMBL" id="ML170312">
    <property type="protein sequence ID" value="TDL14724.1"/>
    <property type="molecule type" value="Genomic_DNA"/>
</dbReference>
<keyword evidence="2" id="KW-1185">Reference proteome</keyword>
<gene>
    <name evidence="1" type="ORF">BD410DRAFT_845780</name>
</gene>
<accession>A0A4Y7PGY1</accession>
<dbReference type="AlphaFoldDB" id="A0A4Y7PGY1"/>
<dbReference type="Gene3D" id="3.40.50.720">
    <property type="entry name" value="NAD(P)-binding Rossmann-like Domain"/>
    <property type="match status" value="1"/>
</dbReference>
<dbReference type="Gene3D" id="3.40.47.10">
    <property type="match status" value="1"/>
</dbReference>
<evidence type="ECO:0000313" key="2">
    <source>
        <dbReference type="Proteomes" id="UP000294933"/>
    </source>
</evidence>
<proteinExistence type="predicted"/>
<sequence>MLVNPLRLLGAVKTKKASRHFVPSPTQVILPFSLNHGLFGNDGLYSESKSRSRHFSIDGTLKAGVNTSAPQGLLLGGRGYYSSRTYMGGSQWMDSLPDLAEITTNARQSLNQQAELIIIKGVEVADVVSQLRGMVDLEKMECRGQFTIEGCIEMARIIGHIEHFDGRLPDGILHVGWVDTKSGQPVDDKEIRGKYEQDIVAHAGVRLIEPEIFHEDKARKFKHKHGDKCDIWAGEGGQWFVKMKKGARVFVPKAFSFSRLVAGQIPTGWDAGRYGIPANSIAQVDRAYLLGLFLRPQRL</sequence>
<dbReference type="Proteomes" id="UP000294933">
    <property type="component" value="Unassembled WGS sequence"/>
</dbReference>
<name>A0A4Y7PGY1_9AGAM</name>
<dbReference type="OrthoDB" id="3011575at2759"/>
<dbReference type="GO" id="GO:0016746">
    <property type="term" value="F:acyltransferase activity"/>
    <property type="evidence" value="ECO:0007669"/>
    <property type="project" value="InterPro"/>
</dbReference>
<dbReference type="VEuPathDB" id="FungiDB:BD410DRAFT_845780"/>
<reference evidence="1 2" key="1">
    <citation type="submission" date="2018-06" db="EMBL/GenBank/DDBJ databases">
        <title>A transcriptomic atlas of mushroom development highlights an independent origin of complex multicellularity.</title>
        <authorList>
            <consortium name="DOE Joint Genome Institute"/>
            <person name="Krizsan K."/>
            <person name="Almasi E."/>
            <person name="Merenyi Z."/>
            <person name="Sahu N."/>
            <person name="Viragh M."/>
            <person name="Koszo T."/>
            <person name="Mondo S."/>
            <person name="Kiss B."/>
            <person name="Balint B."/>
            <person name="Kues U."/>
            <person name="Barry K."/>
            <person name="Hegedus J.C."/>
            <person name="Henrissat B."/>
            <person name="Johnson J."/>
            <person name="Lipzen A."/>
            <person name="Ohm R."/>
            <person name="Nagy I."/>
            <person name="Pangilinan J."/>
            <person name="Yan J."/>
            <person name="Xiong Y."/>
            <person name="Grigoriev I.V."/>
            <person name="Hibbett D.S."/>
            <person name="Nagy L.G."/>
        </authorList>
    </citation>
    <scope>NUCLEOTIDE SEQUENCE [LARGE SCALE GENOMIC DNA]</scope>
    <source>
        <strain evidence="1 2">SZMC22713</strain>
    </source>
</reference>